<dbReference type="InterPro" id="IPR050445">
    <property type="entry name" value="Bact_polysacc_biosynth/exp"/>
</dbReference>
<reference evidence="4" key="1">
    <citation type="submission" date="2016-10" db="EMBL/GenBank/DDBJ databases">
        <title>Sequence of Gallionella enrichment culture.</title>
        <authorList>
            <person name="Poehlein A."/>
            <person name="Muehling M."/>
            <person name="Daniel R."/>
        </authorList>
    </citation>
    <scope>NUCLEOTIDE SEQUENCE</scope>
</reference>
<gene>
    <name evidence="4" type="primary">smc_35</name>
    <name evidence="4" type="ORF">GALL_451130</name>
</gene>
<keyword evidence="3" id="KW-0812">Transmembrane</keyword>
<keyword evidence="1" id="KW-0175">Coiled coil</keyword>
<keyword evidence="3" id="KW-1133">Transmembrane helix</keyword>
<evidence type="ECO:0000313" key="4">
    <source>
        <dbReference type="EMBL" id="OIQ73252.1"/>
    </source>
</evidence>
<dbReference type="GO" id="GO:0005886">
    <property type="term" value="C:plasma membrane"/>
    <property type="evidence" value="ECO:0007669"/>
    <property type="project" value="TreeGrafter"/>
</dbReference>
<evidence type="ECO:0000256" key="1">
    <source>
        <dbReference type="SAM" id="Coils"/>
    </source>
</evidence>
<keyword evidence="3" id="KW-0472">Membrane</keyword>
<dbReference type="EMBL" id="MLJW01002941">
    <property type="protein sequence ID" value="OIQ73252.1"/>
    <property type="molecule type" value="Genomic_DNA"/>
</dbReference>
<dbReference type="PANTHER" id="PTHR32309">
    <property type="entry name" value="TYROSINE-PROTEIN KINASE"/>
    <property type="match status" value="1"/>
</dbReference>
<name>A0A1J5Q080_9ZZZZ</name>
<evidence type="ECO:0000256" key="3">
    <source>
        <dbReference type="SAM" id="Phobius"/>
    </source>
</evidence>
<comment type="caution">
    <text evidence="4">The sequence shown here is derived from an EMBL/GenBank/DDBJ whole genome shotgun (WGS) entry which is preliminary data.</text>
</comment>
<sequence length="421" mass="46331">MLELVVSEKQNMPATTGPGNLPQTVTPPGVPSTEVRAEENRMRDIMRIQQDLVRRRRRRTLLLVARLAFFVLLPSFLAGYYYYVIATPFYNATAAFVINQSNGASASALGGLFSGTQFATSQDAITVQNYLQSRDAMLRLDKDQGFKKVFSAPNIDPLQRLATPATNEAAYKIYTRNVNVGYDPTEGIIRLDVTSPDPNQSVIFAKALISYAEQQVDSMTKRMRDDQMKGAQQSYNDAEAKLEAANRAVVALQTKYKVMSSDVEVSLISSQIGALQTELTKDTLDLAAMKSTSNPVQARIDPLQQRVDEVNRQIAALRAQMTQNDGHGESLAEIQGQLLAAQADVQTRQLMLSTTLQALESARITANQQTRYLSVGVQPVAADDPSFPRAFEDTIVAFLIFAGLYLILSMTASILKEQVSS</sequence>
<organism evidence="4">
    <name type="scientific">mine drainage metagenome</name>
    <dbReference type="NCBI Taxonomy" id="410659"/>
    <lineage>
        <taxon>unclassified sequences</taxon>
        <taxon>metagenomes</taxon>
        <taxon>ecological metagenomes</taxon>
    </lineage>
</organism>
<dbReference type="GO" id="GO:0004713">
    <property type="term" value="F:protein tyrosine kinase activity"/>
    <property type="evidence" value="ECO:0007669"/>
    <property type="project" value="TreeGrafter"/>
</dbReference>
<protein>
    <submittedName>
        <fullName evidence="4">Chromosome partition protein Smc</fullName>
    </submittedName>
</protein>
<feature type="transmembrane region" description="Helical" evidence="3">
    <location>
        <begin position="395"/>
        <end position="415"/>
    </location>
</feature>
<feature type="transmembrane region" description="Helical" evidence="3">
    <location>
        <begin position="61"/>
        <end position="83"/>
    </location>
</feature>
<proteinExistence type="predicted"/>
<feature type="compositionally biased region" description="Polar residues" evidence="2">
    <location>
        <begin position="12"/>
        <end position="26"/>
    </location>
</feature>
<accession>A0A1J5Q080</accession>
<evidence type="ECO:0000256" key="2">
    <source>
        <dbReference type="SAM" id="MobiDB-lite"/>
    </source>
</evidence>
<feature type="coiled-coil region" evidence="1">
    <location>
        <begin position="228"/>
        <end position="255"/>
    </location>
</feature>
<feature type="region of interest" description="Disordered" evidence="2">
    <location>
        <begin position="12"/>
        <end position="32"/>
    </location>
</feature>
<dbReference type="AlphaFoldDB" id="A0A1J5Q080"/>
<dbReference type="Gene3D" id="1.10.287.1490">
    <property type="match status" value="1"/>
</dbReference>
<dbReference type="PANTHER" id="PTHR32309:SF13">
    <property type="entry name" value="FERRIC ENTEROBACTIN TRANSPORT PROTEIN FEPE"/>
    <property type="match status" value="1"/>
</dbReference>